<name>A0A0B3RXU0_9RHOB</name>
<evidence type="ECO:0000313" key="3">
    <source>
        <dbReference type="Proteomes" id="UP000030960"/>
    </source>
</evidence>
<dbReference type="EMBL" id="JSUQ01000009">
    <property type="protein sequence ID" value="KHQ52887.1"/>
    <property type="molecule type" value="Genomic_DNA"/>
</dbReference>
<dbReference type="Proteomes" id="UP000030960">
    <property type="component" value="Unassembled WGS sequence"/>
</dbReference>
<gene>
    <name evidence="2" type="ORF">OA50_02431</name>
</gene>
<organism evidence="2 3">
    <name type="scientific">Mameliella alba</name>
    <dbReference type="NCBI Taxonomy" id="561184"/>
    <lineage>
        <taxon>Bacteria</taxon>
        <taxon>Pseudomonadati</taxon>
        <taxon>Pseudomonadota</taxon>
        <taxon>Alphaproteobacteria</taxon>
        <taxon>Rhodobacterales</taxon>
        <taxon>Roseobacteraceae</taxon>
        <taxon>Mameliella</taxon>
    </lineage>
</organism>
<dbReference type="AlphaFoldDB" id="A0A0B3RXU0"/>
<evidence type="ECO:0000313" key="2">
    <source>
        <dbReference type="EMBL" id="KHQ52887.1"/>
    </source>
</evidence>
<comment type="caution">
    <text evidence="2">The sequence shown here is derived from an EMBL/GenBank/DDBJ whole genome shotgun (WGS) entry which is preliminary data.</text>
</comment>
<keyword evidence="1" id="KW-0732">Signal</keyword>
<protein>
    <submittedName>
        <fullName evidence="2">Uncharacterized protein</fullName>
    </submittedName>
</protein>
<keyword evidence="3" id="KW-1185">Reference proteome</keyword>
<dbReference type="STRING" id="561184.SAMN05216376_11051"/>
<accession>A0A0B3RXU0</accession>
<feature type="signal peptide" evidence="1">
    <location>
        <begin position="1"/>
        <end position="33"/>
    </location>
</feature>
<evidence type="ECO:0000256" key="1">
    <source>
        <dbReference type="SAM" id="SignalP"/>
    </source>
</evidence>
<reference evidence="2 3" key="1">
    <citation type="submission" date="2014-10" db="EMBL/GenBank/DDBJ databases">
        <title>Genome sequence of Ponticoccus sp. strain UMTAT08 isolated from clonal culture of toxic dinoflagellate Alexandrium tamiyavanichii.</title>
        <authorList>
            <person name="Gan H.Y."/>
            <person name="Muhd D.-D."/>
            <person name="Mohd Noor M.E."/>
            <person name="Yeong Y.S."/>
            <person name="Usup G."/>
        </authorList>
    </citation>
    <scope>NUCLEOTIDE SEQUENCE [LARGE SCALE GENOMIC DNA]</scope>
    <source>
        <strain evidence="2 3">UMTAT08</strain>
    </source>
</reference>
<proteinExistence type="predicted"/>
<feature type="chain" id="PRO_5002097990" evidence="1">
    <location>
        <begin position="34"/>
        <end position="106"/>
    </location>
</feature>
<sequence length="106" mass="11507">MSQTRRILMSPTLARLISAALVIVALAMPGAAAADCYIHYKAKRDTPKYGLHYGIVRSSGSCPSSPERAVRSRISSGGWVVLGIVKVTNSPPTASELEFAKQHYYR</sequence>